<dbReference type="Proteomes" id="UP000192439">
    <property type="component" value="Chromosome"/>
</dbReference>
<sequence>MIKLGVLSEFIGENRVFNQDPTLIITELALRALEQSF</sequence>
<gene>
    <name evidence="1" type="ORF">BH695_2076</name>
</gene>
<proteinExistence type="predicted"/>
<keyword evidence="2" id="KW-1185">Reference proteome</keyword>
<evidence type="ECO:0000313" key="1">
    <source>
        <dbReference type="EMBL" id="ARI81357.1"/>
    </source>
</evidence>
<name>A0AB33BLX2_MICA7</name>
<accession>A0AB33BLX2</accession>
<organism evidence="1 2">
    <name type="scientific">Microcystis aeruginosa PCC 7806SL</name>
    <dbReference type="NCBI Taxonomy" id="1903187"/>
    <lineage>
        <taxon>Bacteria</taxon>
        <taxon>Bacillati</taxon>
        <taxon>Cyanobacteriota</taxon>
        <taxon>Cyanophyceae</taxon>
        <taxon>Oscillatoriophycideae</taxon>
        <taxon>Chroococcales</taxon>
        <taxon>Microcystaceae</taxon>
        <taxon>Microcystis</taxon>
    </lineage>
</organism>
<protein>
    <submittedName>
        <fullName evidence="1">Uncharacterized protein</fullName>
    </submittedName>
</protein>
<dbReference type="AlphaFoldDB" id="A0AB33BLX2"/>
<evidence type="ECO:0000313" key="2">
    <source>
        <dbReference type="Proteomes" id="UP000192439"/>
    </source>
</evidence>
<dbReference type="EMBL" id="CP020771">
    <property type="protein sequence ID" value="ARI81357.1"/>
    <property type="molecule type" value="Genomic_DNA"/>
</dbReference>
<reference evidence="1 2" key="1">
    <citation type="journal article" date="2018" name="Harmful Algae">
        <title>The highly heterogeneous methylated genomes and diverse restriction-modification systems of bloom-forming Microcystis.</title>
        <authorList>
            <person name="Zhao L."/>
            <person name="Song Y."/>
            <person name="Li L."/>
            <person name="Gan N."/>
            <person name="Brand J.J."/>
            <person name="Song L."/>
        </authorList>
    </citation>
    <scope>NUCLEOTIDE SEQUENCE [LARGE SCALE GENOMIC DNA]</scope>
    <source>
        <strain evidence="1 2">PCC 7806SL</strain>
    </source>
</reference>